<evidence type="ECO:0000313" key="4">
    <source>
        <dbReference type="Proteomes" id="UP000183529"/>
    </source>
</evidence>
<sequence length="81" mass="8443">MTYAAALSLFAVVLALLCIGLMAVLAHHSKAPCTDPAMADLSFGVVDQAPAWPEFAVRGGFICLLVSFVMLTATCLLIVSS</sequence>
<protein>
    <submittedName>
        <fullName evidence="3">Uncharacterized protein</fullName>
    </submittedName>
</protein>
<feature type="transmembrane region" description="Helical" evidence="1">
    <location>
        <begin position="55"/>
        <end position="79"/>
    </location>
</feature>
<dbReference type="Proteomes" id="UP000183529">
    <property type="component" value="Unassembled WGS sequence"/>
</dbReference>
<proteinExistence type="predicted"/>
<dbReference type="Proteomes" id="UP000247515">
    <property type="component" value="Unassembled WGS sequence"/>
</dbReference>
<dbReference type="EMBL" id="QJJV01000034">
    <property type="protein sequence ID" value="PXX06695.1"/>
    <property type="molecule type" value="Genomic_DNA"/>
</dbReference>
<reference evidence="2 5" key="2">
    <citation type="submission" date="2018-05" db="EMBL/GenBank/DDBJ databases">
        <title>Genomic Encyclopedia of Type Strains, Phase IV (KMG-V): Genome sequencing to study the core and pangenomes of soil and plant-associated prokaryotes.</title>
        <authorList>
            <person name="Whitman W."/>
        </authorList>
    </citation>
    <scope>NUCLEOTIDE SEQUENCE [LARGE SCALE GENOMIC DNA]</scope>
    <source>
        <strain evidence="2 5">SIr-6563</strain>
    </source>
</reference>
<dbReference type="RefSeq" id="WP_065065898.1">
    <property type="nucleotide sequence ID" value="NZ_CADFGN010000022.1"/>
</dbReference>
<accession>A0A1A5X0D9</accession>
<dbReference type="OrthoDB" id="9102399at2"/>
<dbReference type="EMBL" id="FNZM01000030">
    <property type="protein sequence ID" value="SEK14702.1"/>
    <property type="molecule type" value="Genomic_DNA"/>
</dbReference>
<reference evidence="3 4" key="1">
    <citation type="submission" date="2016-10" db="EMBL/GenBank/DDBJ databases">
        <authorList>
            <person name="Varghese N."/>
            <person name="Submissions S."/>
        </authorList>
    </citation>
    <scope>NUCLEOTIDE SEQUENCE [LARGE SCALE GENOMIC DNA]</scope>
    <source>
        <strain evidence="3 4">LMG 22274</strain>
    </source>
</reference>
<evidence type="ECO:0000313" key="2">
    <source>
        <dbReference type="EMBL" id="PXX06695.1"/>
    </source>
</evidence>
<dbReference type="AlphaFoldDB" id="A0A1A5X0D9"/>
<keyword evidence="1" id="KW-0812">Transmembrane</keyword>
<keyword evidence="1" id="KW-0472">Membrane</keyword>
<evidence type="ECO:0000256" key="1">
    <source>
        <dbReference type="SAM" id="Phobius"/>
    </source>
</evidence>
<comment type="caution">
    <text evidence="3">The sequence shown here is derived from an EMBL/GenBank/DDBJ whole genome shotgun (WGS) entry which is preliminary data.</text>
</comment>
<evidence type="ECO:0000313" key="3">
    <source>
        <dbReference type="EMBL" id="SEK14702.1"/>
    </source>
</evidence>
<gene>
    <name evidence="2" type="ORF">C7400_13454</name>
    <name evidence="3" type="ORF">SAMN05216550_13054</name>
</gene>
<evidence type="ECO:0000313" key="5">
    <source>
        <dbReference type="Proteomes" id="UP000247515"/>
    </source>
</evidence>
<keyword evidence="1" id="KW-1133">Transmembrane helix</keyword>
<dbReference type="GeneID" id="61301842"/>
<organism evidence="3 4">
    <name type="scientific">Paraburkholderia tropica</name>
    <dbReference type="NCBI Taxonomy" id="92647"/>
    <lineage>
        <taxon>Bacteria</taxon>
        <taxon>Pseudomonadati</taxon>
        <taxon>Pseudomonadota</taxon>
        <taxon>Betaproteobacteria</taxon>
        <taxon>Burkholderiales</taxon>
        <taxon>Burkholderiaceae</taxon>
        <taxon>Paraburkholderia</taxon>
    </lineage>
</organism>
<name>A0A1A5X0D9_9BURK</name>
<keyword evidence="5" id="KW-1185">Reference proteome</keyword>